<keyword evidence="2" id="KW-1185">Reference proteome</keyword>
<reference evidence="1 2" key="1">
    <citation type="submission" date="2021-06" db="EMBL/GenBank/DDBJ databases">
        <title>Caerostris darwini draft genome.</title>
        <authorList>
            <person name="Kono N."/>
            <person name="Arakawa K."/>
        </authorList>
    </citation>
    <scope>NUCLEOTIDE SEQUENCE [LARGE SCALE GENOMIC DNA]</scope>
</reference>
<evidence type="ECO:0000313" key="1">
    <source>
        <dbReference type="EMBL" id="GIY48742.1"/>
    </source>
</evidence>
<dbReference type="AlphaFoldDB" id="A0AAV4TTX6"/>
<accession>A0AAV4TTX6</accession>
<comment type="caution">
    <text evidence="1">The sequence shown here is derived from an EMBL/GenBank/DDBJ whole genome shotgun (WGS) entry which is preliminary data.</text>
</comment>
<name>A0AAV4TTX6_9ARAC</name>
<dbReference type="EMBL" id="BPLQ01010149">
    <property type="protein sequence ID" value="GIY48742.1"/>
    <property type="molecule type" value="Genomic_DNA"/>
</dbReference>
<evidence type="ECO:0000313" key="2">
    <source>
        <dbReference type="Proteomes" id="UP001054837"/>
    </source>
</evidence>
<organism evidence="1 2">
    <name type="scientific">Caerostris darwini</name>
    <dbReference type="NCBI Taxonomy" id="1538125"/>
    <lineage>
        <taxon>Eukaryota</taxon>
        <taxon>Metazoa</taxon>
        <taxon>Ecdysozoa</taxon>
        <taxon>Arthropoda</taxon>
        <taxon>Chelicerata</taxon>
        <taxon>Arachnida</taxon>
        <taxon>Araneae</taxon>
        <taxon>Araneomorphae</taxon>
        <taxon>Entelegynae</taxon>
        <taxon>Araneoidea</taxon>
        <taxon>Araneidae</taxon>
        <taxon>Caerostris</taxon>
    </lineage>
</organism>
<proteinExistence type="predicted"/>
<dbReference type="Proteomes" id="UP001054837">
    <property type="component" value="Unassembled WGS sequence"/>
</dbReference>
<gene>
    <name evidence="1" type="ORF">CDAR_314781</name>
</gene>
<sequence length="91" mass="10135">MNEKYWTFFIMRDKLQLRKLRGATTMVTRAICLHCAVLCIESNSQHIGLRSHGYVNHSPSGPVIESSCAFCTPSTTVPSNRWGPGNITIVP</sequence>
<protein>
    <submittedName>
        <fullName evidence="1">Uncharacterized protein</fullName>
    </submittedName>
</protein>